<dbReference type="InterPro" id="IPR000073">
    <property type="entry name" value="AB_hydrolase_1"/>
</dbReference>
<dbReference type="PANTHER" id="PTHR43798">
    <property type="entry name" value="MONOACYLGLYCEROL LIPASE"/>
    <property type="match status" value="1"/>
</dbReference>
<dbReference type="Pfam" id="PF00561">
    <property type="entry name" value="Abhydrolase_1"/>
    <property type="match status" value="1"/>
</dbReference>
<feature type="domain" description="AB hydrolase-1" evidence="2">
    <location>
        <begin position="33"/>
        <end position="269"/>
    </location>
</feature>
<dbReference type="AlphaFoldDB" id="A0AB33YZC0"/>
<organism evidence="3 4">
    <name type="scientific">Cycloclasticus pugetii</name>
    <dbReference type="NCBI Taxonomy" id="34068"/>
    <lineage>
        <taxon>Bacteria</taxon>
        <taxon>Pseudomonadati</taxon>
        <taxon>Pseudomonadota</taxon>
        <taxon>Gammaproteobacteria</taxon>
        <taxon>Thiotrichales</taxon>
        <taxon>Piscirickettsiaceae</taxon>
        <taxon>Cycloclasticus</taxon>
    </lineage>
</organism>
<accession>A0AB33YZC0</accession>
<comment type="caution">
    <text evidence="3">The sequence shown here is derived from an EMBL/GenBank/DDBJ whole genome shotgun (WGS) entry which is preliminary data.</text>
</comment>
<dbReference type="EMBL" id="ASHL01000012">
    <property type="protein sequence ID" value="EPD12280.1"/>
    <property type="molecule type" value="Genomic_DNA"/>
</dbReference>
<evidence type="ECO:0000256" key="1">
    <source>
        <dbReference type="ARBA" id="ARBA00022801"/>
    </source>
</evidence>
<keyword evidence="4" id="KW-1185">Reference proteome</keyword>
<dbReference type="PANTHER" id="PTHR43798:SF31">
    <property type="entry name" value="AB HYDROLASE SUPERFAMILY PROTEIN YCLE"/>
    <property type="match status" value="1"/>
</dbReference>
<dbReference type="Gene3D" id="3.40.50.1820">
    <property type="entry name" value="alpha/beta hydrolase"/>
    <property type="match status" value="1"/>
</dbReference>
<evidence type="ECO:0000259" key="2">
    <source>
        <dbReference type="Pfam" id="PF00561"/>
    </source>
</evidence>
<dbReference type="InterPro" id="IPR050266">
    <property type="entry name" value="AB_hydrolase_sf"/>
</dbReference>
<sequence length="282" mass="31355">MTTLTEQNTSKNIHIKNLDMNLHYNEAGNGDETVIMLHGGGPGAAGWSNFSRNIDAFAEKYRTILLDCPGFNKSDAVITDLARDVLNARAIKGLMDELGIEKAHLIGNSMGGASALSFSLEFPERLDKMVLMGAGGGGQSMFSPMPLEGIKLLVALYQNPSLEALKRMIEVFVYDPSLMSDELIEGRFENMMRKPEHLENFMKSFASSNIIVSDFTPNLGKIAAETFIIWGRDDRFCPLDHGLKFLWGIPNADLHILSKCGHWAQWEHAEKFNSLTLDFLAR</sequence>
<evidence type="ECO:0000313" key="3">
    <source>
        <dbReference type="EMBL" id="EPD12280.1"/>
    </source>
</evidence>
<protein>
    <submittedName>
        <fullName evidence="3">2-hydroxy-6-oxononadienedioate/2-hydroxy-6-oxononatrienedioate hydrolase 1</fullName>
    </submittedName>
</protein>
<dbReference type="GO" id="GO:0016787">
    <property type="term" value="F:hydrolase activity"/>
    <property type="evidence" value="ECO:0007669"/>
    <property type="project" value="UniProtKB-KW"/>
</dbReference>
<proteinExistence type="predicted"/>
<keyword evidence="1 3" id="KW-0378">Hydrolase</keyword>
<dbReference type="InterPro" id="IPR029058">
    <property type="entry name" value="AB_hydrolase_fold"/>
</dbReference>
<dbReference type="RefSeq" id="WP_016390979.1">
    <property type="nucleotide sequence ID" value="NZ_FQZJ01000006.1"/>
</dbReference>
<dbReference type="SMR" id="A0AB33YZC0"/>
<reference evidence="3 4" key="1">
    <citation type="journal article" date="2013" name="Genome Announc.">
        <title>Genome Sequence of the Pyrene- and Fluoranthene-Degrading Bacterium Cycloclasticus sp. Strain PY97M.</title>
        <authorList>
            <person name="Cui Z."/>
            <person name="Xu G."/>
            <person name="Li Q."/>
            <person name="Gao W."/>
            <person name="Zheng L."/>
        </authorList>
    </citation>
    <scope>NUCLEOTIDE SEQUENCE [LARGE SCALE GENOMIC DNA]</scope>
    <source>
        <strain evidence="3 4">PY97M</strain>
    </source>
</reference>
<dbReference type="Proteomes" id="UP000015462">
    <property type="component" value="Unassembled WGS sequence"/>
</dbReference>
<dbReference type="PRINTS" id="PR00111">
    <property type="entry name" value="ABHYDROLASE"/>
</dbReference>
<gene>
    <name evidence="3" type="ORF">L196_10759</name>
</gene>
<dbReference type="GO" id="GO:0016020">
    <property type="term" value="C:membrane"/>
    <property type="evidence" value="ECO:0007669"/>
    <property type="project" value="TreeGrafter"/>
</dbReference>
<dbReference type="SUPFAM" id="SSF53474">
    <property type="entry name" value="alpha/beta-Hydrolases"/>
    <property type="match status" value="1"/>
</dbReference>
<evidence type="ECO:0000313" key="4">
    <source>
        <dbReference type="Proteomes" id="UP000015462"/>
    </source>
</evidence>
<name>A0AB33YZC0_9GAMM</name>